<reference evidence="2 3" key="1">
    <citation type="submission" date="2020-08" db="EMBL/GenBank/DDBJ databases">
        <title>Genomic Encyclopedia of Type Strains, Phase IV (KMG-V): Genome sequencing to study the core and pangenomes of soil and plant-associated prokaryotes.</title>
        <authorList>
            <person name="Whitman W."/>
        </authorList>
    </citation>
    <scope>NUCLEOTIDE SEQUENCE [LARGE SCALE GENOMIC DNA]</scope>
    <source>
        <strain evidence="2 3">X5P3</strain>
    </source>
</reference>
<organism evidence="2 3">
    <name type="scientific">Granulicella mallensis</name>
    <dbReference type="NCBI Taxonomy" id="940614"/>
    <lineage>
        <taxon>Bacteria</taxon>
        <taxon>Pseudomonadati</taxon>
        <taxon>Acidobacteriota</taxon>
        <taxon>Terriglobia</taxon>
        <taxon>Terriglobales</taxon>
        <taxon>Acidobacteriaceae</taxon>
        <taxon>Granulicella</taxon>
    </lineage>
</organism>
<dbReference type="Gene3D" id="3.10.490.10">
    <property type="entry name" value="Gamma-glutamyl cyclotransferase-like"/>
    <property type="match status" value="1"/>
</dbReference>
<dbReference type="Pfam" id="PF06094">
    <property type="entry name" value="GGACT"/>
    <property type="match status" value="1"/>
</dbReference>
<name>A0A7W7ZT65_9BACT</name>
<sequence>MAERLFVYGTLHPNRAPKEIADIVSHFRHVGHGTIRGVRYELADYPAVVLTSRNTEEISGEIFTLPSDNTALRRLDEYEEYQPEDPEHSLFRRLKTSVTLDDGTQQECWVYVYNGPIPKTRVRSRIAA</sequence>
<gene>
    <name evidence="2" type="ORF">HDF15_004017</name>
</gene>
<feature type="domain" description="Gamma-glutamylcyclotransferase AIG2-like" evidence="1">
    <location>
        <begin position="5"/>
        <end position="115"/>
    </location>
</feature>
<evidence type="ECO:0000313" key="2">
    <source>
        <dbReference type="EMBL" id="MBB5065648.1"/>
    </source>
</evidence>
<dbReference type="EMBL" id="JACHIO010000018">
    <property type="protein sequence ID" value="MBB5065648.1"/>
    <property type="molecule type" value="Genomic_DNA"/>
</dbReference>
<dbReference type="InterPro" id="IPR009288">
    <property type="entry name" value="AIG2-like_dom"/>
</dbReference>
<evidence type="ECO:0000313" key="3">
    <source>
        <dbReference type="Proteomes" id="UP000584867"/>
    </source>
</evidence>
<dbReference type="SUPFAM" id="SSF110857">
    <property type="entry name" value="Gamma-glutamyl cyclotransferase-like"/>
    <property type="match status" value="1"/>
</dbReference>
<dbReference type="GO" id="GO:0016740">
    <property type="term" value="F:transferase activity"/>
    <property type="evidence" value="ECO:0007669"/>
    <property type="project" value="UniProtKB-KW"/>
</dbReference>
<dbReference type="CDD" id="cd06661">
    <property type="entry name" value="GGCT_like"/>
    <property type="match status" value="1"/>
</dbReference>
<dbReference type="AlphaFoldDB" id="A0A7W7ZT65"/>
<dbReference type="InterPro" id="IPR013024">
    <property type="entry name" value="GGCT-like"/>
</dbReference>
<dbReference type="RefSeq" id="WP_184258516.1">
    <property type="nucleotide sequence ID" value="NZ_JACHIO010000018.1"/>
</dbReference>
<dbReference type="Proteomes" id="UP000584867">
    <property type="component" value="Unassembled WGS sequence"/>
</dbReference>
<proteinExistence type="predicted"/>
<protein>
    <submittedName>
        <fullName evidence="2">Gamma-glutamylcyclotransferase (GGCT)/AIG2-like uncharacterized protein YtfP</fullName>
    </submittedName>
</protein>
<comment type="caution">
    <text evidence="2">The sequence shown here is derived from an EMBL/GenBank/DDBJ whole genome shotgun (WGS) entry which is preliminary data.</text>
</comment>
<evidence type="ECO:0000259" key="1">
    <source>
        <dbReference type="Pfam" id="PF06094"/>
    </source>
</evidence>
<accession>A0A7W7ZT65</accession>
<dbReference type="InterPro" id="IPR036568">
    <property type="entry name" value="GGCT-like_sf"/>
</dbReference>
<keyword evidence="2" id="KW-0808">Transferase</keyword>